<dbReference type="Gene3D" id="3.40.1260.10">
    <property type="entry name" value="DsrEFH-like"/>
    <property type="match status" value="1"/>
</dbReference>
<evidence type="ECO:0000313" key="2">
    <source>
        <dbReference type="EMBL" id="MDN3204113.1"/>
    </source>
</evidence>
<protein>
    <submittedName>
        <fullName evidence="2">DsrE family protein</fullName>
    </submittedName>
</protein>
<dbReference type="Pfam" id="PF02635">
    <property type="entry name" value="DsrE"/>
    <property type="match status" value="1"/>
</dbReference>
<sequence>MKYLSLFFFLFISHSIFAQQKVFPVIQDYGFIIEMPFEVINPDPNLDFKLLAEAYQGQEDKSELYGMLDYFARVINAHAYAGVPDEKFNMAVVLFSGSAYTVLNNEEYNKRFGMDNPNLELFQRFQEAGVDVFVCGQSMMKQNILPENITEGIKIGSSRITISSELMARGYISIF</sequence>
<dbReference type="RefSeq" id="WP_289999666.1">
    <property type="nucleotide sequence ID" value="NZ_JAUEPH010000003.1"/>
</dbReference>
<dbReference type="InterPro" id="IPR003787">
    <property type="entry name" value="Sulphur_relay_DsrE/F-like"/>
</dbReference>
<dbReference type="EMBL" id="JAUEPH010000003">
    <property type="protein sequence ID" value="MDN3204113.1"/>
    <property type="molecule type" value="Genomic_DNA"/>
</dbReference>
<gene>
    <name evidence="2" type="ORF">QVH07_08135</name>
</gene>
<accession>A0ABT7YC74</accession>
<feature type="signal peptide" evidence="1">
    <location>
        <begin position="1"/>
        <end position="18"/>
    </location>
</feature>
<comment type="caution">
    <text evidence="2">The sequence shown here is derived from an EMBL/GenBank/DDBJ whole genome shotgun (WGS) entry which is preliminary data.</text>
</comment>
<organism evidence="2 3">
    <name type="scientific">Algoriphagus sediminis</name>
    <dbReference type="NCBI Taxonomy" id="3057113"/>
    <lineage>
        <taxon>Bacteria</taxon>
        <taxon>Pseudomonadati</taxon>
        <taxon>Bacteroidota</taxon>
        <taxon>Cytophagia</taxon>
        <taxon>Cytophagales</taxon>
        <taxon>Cyclobacteriaceae</taxon>
        <taxon>Algoriphagus</taxon>
    </lineage>
</organism>
<name>A0ABT7YC74_9BACT</name>
<reference evidence="2" key="1">
    <citation type="submission" date="2023-06" db="EMBL/GenBank/DDBJ databases">
        <title>Robiginitalea aurantiacus sp. nov. and Algoriphagus sediminis sp. nov., isolated from coastal sediment.</title>
        <authorList>
            <person name="Zhou Z.Y."/>
            <person name="An J."/>
            <person name="Jia Y.W."/>
            <person name="Du Z.J."/>
        </authorList>
    </citation>
    <scope>NUCLEOTIDE SEQUENCE</scope>
    <source>
        <strain evidence="2">C2-7</strain>
    </source>
</reference>
<dbReference type="PANTHER" id="PTHR37691">
    <property type="entry name" value="BLR3518 PROTEIN"/>
    <property type="match status" value="1"/>
</dbReference>
<dbReference type="InterPro" id="IPR027396">
    <property type="entry name" value="DsrEFH-like"/>
</dbReference>
<dbReference type="SUPFAM" id="SSF75169">
    <property type="entry name" value="DsrEFH-like"/>
    <property type="match status" value="1"/>
</dbReference>
<feature type="chain" id="PRO_5047413523" evidence="1">
    <location>
        <begin position="19"/>
        <end position="175"/>
    </location>
</feature>
<keyword evidence="3" id="KW-1185">Reference proteome</keyword>
<dbReference type="PANTHER" id="PTHR37691:SF1">
    <property type="entry name" value="BLR3518 PROTEIN"/>
    <property type="match status" value="1"/>
</dbReference>
<proteinExistence type="predicted"/>
<evidence type="ECO:0000256" key="1">
    <source>
        <dbReference type="SAM" id="SignalP"/>
    </source>
</evidence>
<evidence type="ECO:0000313" key="3">
    <source>
        <dbReference type="Proteomes" id="UP001171916"/>
    </source>
</evidence>
<dbReference type="Proteomes" id="UP001171916">
    <property type="component" value="Unassembled WGS sequence"/>
</dbReference>
<keyword evidence="1" id="KW-0732">Signal</keyword>